<dbReference type="InParanoid" id="A0A194XJ32"/>
<dbReference type="AlphaFoldDB" id="A0A194XJ32"/>
<gene>
    <name evidence="1" type="ORF">LY89DRAFT_682916</name>
</gene>
<dbReference type="RefSeq" id="XP_018074486.1">
    <property type="nucleotide sequence ID" value="XM_018214600.1"/>
</dbReference>
<keyword evidence="2" id="KW-1185">Reference proteome</keyword>
<evidence type="ECO:0000313" key="1">
    <source>
        <dbReference type="EMBL" id="KUJ20131.1"/>
    </source>
</evidence>
<dbReference type="KEGG" id="psco:LY89DRAFT_682916"/>
<dbReference type="OrthoDB" id="3200163at2759"/>
<organism evidence="1 2">
    <name type="scientific">Mollisia scopiformis</name>
    <name type="common">Conifer needle endophyte fungus</name>
    <name type="synonym">Phialocephala scopiformis</name>
    <dbReference type="NCBI Taxonomy" id="149040"/>
    <lineage>
        <taxon>Eukaryota</taxon>
        <taxon>Fungi</taxon>
        <taxon>Dikarya</taxon>
        <taxon>Ascomycota</taxon>
        <taxon>Pezizomycotina</taxon>
        <taxon>Leotiomycetes</taxon>
        <taxon>Helotiales</taxon>
        <taxon>Mollisiaceae</taxon>
        <taxon>Mollisia</taxon>
    </lineage>
</organism>
<sequence length="339" mass="38430">MQRVGCESADEKIEQTIRILVSEGECDPLTQAWGNNKFLWMTPLHRFTGSAKIFTYLLHQDYFMVDTDSSRHEMRDIASVYVRHGGPNSAALAIQCLSKGDGLYYLASKVDLLRGSVLHDIARNISQNQYTSKDWARVGESYRLLLKNTLRAGADVHALDHEQHTPFGTLACRHRTDMQQRVISCHPSKSILTWLDSIRAVGHDLQHYVEKECEIYKGRPLWCSKGCCERPPGRFTRTLILDREPTTDNLILVVKDKGSGGDMCVQQSMFLPRICNKFYSQVQQKNMIITEETRFFITPKVDGVQEFGLIPRETCSPVVDSLSSPVKAVADDYGEDHSV</sequence>
<reference evidence="1 2" key="1">
    <citation type="submission" date="2015-10" db="EMBL/GenBank/DDBJ databases">
        <title>Full genome of DAOMC 229536 Phialocephala scopiformis, a fungal endophyte of spruce producing the potent anti-insectan compound rugulosin.</title>
        <authorList>
            <consortium name="DOE Joint Genome Institute"/>
            <person name="Walker A.K."/>
            <person name="Frasz S.L."/>
            <person name="Seifert K.A."/>
            <person name="Miller J.D."/>
            <person name="Mondo S.J."/>
            <person name="Labutti K."/>
            <person name="Lipzen A."/>
            <person name="Dockter R."/>
            <person name="Kennedy M."/>
            <person name="Grigoriev I.V."/>
            <person name="Spatafora J.W."/>
        </authorList>
    </citation>
    <scope>NUCLEOTIDE SEQUENCE [LARGE SCALE GENOMIC DNA]</scope>
    <source>
        <strain evidence="1 2">CBS 120377</strain>
    </source>
</reference>
<dbReference type="EMBL" id="KQ947410">
    <property type="protein sequence ID" value="KUJ20131.1"/>
    <property type="molecule type" value="Genomic_DNA"/>
</dbReference>
<name>A0A194XJ32_MOLSC</name>
<evidence type="ECO:0000313" key="2">
    <source>
        <dbReference type="Proteomes" id="UP000070700"/>
    </source>
</evidence>
<proteinExistence type="predicted"/>
<dbReference type="GeneID" id="28824326"/>
<dbReference type="Proteomes" id="UP000070700">
    <property type="component" value="Unassembled WGS sequence"/>
</dbReference>
<accession>A0A194XJ32</accession>
<protein>
    <submittedName>
        <fullName evidence="1">Uncharacterized protein</fullName>
    </submittedName>
</protein>